<accession>A0A2T8IE55</accession>
<name>A0A2T8IE55_9POAL</name>
<dbReference type="Proteomes" id="UP000243499">
    <property type="component" value="Chromosome 7"/>
</dbReference>
<sequence length="212" mass="23122">MEEELPASVVQERIELDATEQRAGREGESNCRCRVRARRAAEPLSTARSRGRGREPERRRCHCRCQCPRSEERREGEQRGRIGGERVRGRQAARQGSDGAVATAASFLCAPGAGRTRARGPSRPTRPPGSRCTPSTGSGRGQFPSLDASDRGGRIARSARSLAIARHHHATARPCPPLGWPMIAALNLAGRRRRRRSVRAPMNAPGPAGRRS</sequence>
<evidence type="ECO:0000256" key="1">
    <source>
        <dbReference type="SAM" id="MobiDB-lite"/>
    </source>
</evidence>
<organism evidence="2">
    <name type="scientific">Panicum hallii</name>
    <dbReference type="NCBI Taxonomy" id="206008"/>
    <lineage>
        <taxon>Eukaryota</taxon>
        <taxon>Viridiplantae</taxon>
        <taxon>Streptophyta</taxon>
        <taxon>Embryophyta</taxon>
        <taxon>Tracheophyta</taxon>
        <taxon>Spermatophyta</taxon>
        <taxon>Magnoliopsida</taxon>
        <taxon>Liliopsida</taxon>
        <taxon>Poales</taxon>
        <taxon>Poaceae</taxon>
        <taxon>PACMAD clade</taxon>
        <taxon>Panicoideae</taxon>
        <taxon>Panicodae</taxon>
        <taxon>Paniceae</taxon>
        <taxon>Panicinae</taxon>
        <taxon>Panicum</taxon>
        <taxon>Panicum sect. Panicum</taxon>
    </lineage>
</organism>
<feature type="compositionally biased region" description="Low complexity" evidence="1">
    <location>
        <begin position="109"/>
        <end position="136"/>
    </location>
</feature>
<feature type="region of interest" description="Disordered" evidence="1">
    <location>
        <begin position="190"/>
        <end position="212"/>
    </location>
</feature>
<feature type="region of interest" description="Disordered" evidence="1">
    <location>
        <begin position="1"/>
        <end position="153"/>
    </location>
</feature>
<gene>
    <name evidence="2" type="ORF">PAHAL_7G319800</name>
</gene>
<reference evidence="2" key="1">
    <citation type="submission" date="2018-04" db="EMBL/GenBank/DDBJ databases">
        <title>WGS assembly of Panicum hallii.</title>
        <authorList>
            <person name="Lovell J."/>
            <person name="Jenkins J."/>
            <person name="Lowry D."/>
            <person name="Mamidi S."/>
            <person name="Sreedasyam A."/>
            <person name="Weng X."/>
            <person name="Barry K."/>
            <person name="Bonette J."/>
            <person name="Campitelli B."/>
            <person name="Daum C."/>
            <person name="Gordon S."/>
            <person name="Gould B."/>
            <person name="Lipzen A."/>
            <person name="Macqueen A."/>
            <person name="Palacio-Mejia J."/>
            <person name="Plott C."/>
            <person name="Shakirov E."/>
            <person name="Shu S."/>
            <person name="Yoshinaga Y."/>
            <person name="Zane M."/>
            <person name="Rokhsar D."/>
            <person name="Grimwood J."/>
            <person name="Schmutz J."/>
            <person name="Juenger T."/>
        </authorList>
    </citation>
    <scope>NUCLEOTIDE SEQUENCE [LARGE SCALE GENOMIC DNA]</scope>
    <source>
        <strain evidence="2">FIL2</strain>
    </source>
</reference>
<dbReference type="AlphaFoldDB" id="A0A2T8IE55"/>
<proteinExistence type="predicted"/>
<dbReference type="Gramene" id="PVH35955">
    <property type="protein sequence ID" value="PVH35955"/>
    <property type="gene ID" value="PAHAL_7G319800"/>
</dbReference>
<protein>
    <submittedName>
        <fullName evidence="2">Uncharacterized protein</fullName>
    </submittedName>
</protein>
<dbReference type="EMBL" id="CM008052">
    <property type="protein sequence ID" value="PVH35955.1"/>
    <property type="molecule type" value="Genomic_DNA"/>
</dbReference>
<evidence type="ECO:0000313" key="2">
    <source>
        <dbReference type="EMBL" id="PVH35955.1"/>
    </source>
</evidence>
<feature type="compositionally biased region" description="Basic and acidic residues" evidence="1">
    <location>
        <begin position="12"/>
        <end position="31"/>
    </location>
</feature>
<feature type="compositionally biased region" description="Basic and acidic residues" evidence="1">
    <location>
        <begin position="69"/>
        <end position="88"/>
    </location>
</feature>